<reference evidence="3" key="1">
    <citation type="journal article" date="2020" name="Phytopathology">
        <title>Genome Sequence Resources of Colletotrichum truncatum, C. plurivorum, C. musicola, and C. sojae: Four Species Pathogenic to Soybean (Glycine max).</title>
        <authorList>
            <person name="Rogerio F."/>
            <person name="Boufleur T.R."/>
            <person name="Ciampi-Guillardi M."/>
            <person name="Sukno S.A."/>
            <person name="Thon M.R."/>
            <person name="Massola Junior N.S."/>
            <person name="Baroncelli R."/>
        </authorList>
    </citation>
    <scope>NUCLEOTIDE SEQUENCE</scope>
    <source>
        <strain evidence="3">LFN0074</strain>
    </source>
</reference>
<name>A0A8H6IX54_9PEZI</name>
<evidence type="ECO:0000256" key="1">
    <source>
        <dbReference type="SAM" id="MobiDB-lite"/>
    </source>
</evidence>
<gene>
    <name evidence="3" type="ORF">CMUS01_15333</name>
</gene>
<dbReference type="EMBL" id="WIGM01001261">
    <property type="protein sequence ID" value="KAF6802509.1"/>
    <property type="molecule type" value="Genomic_DNA"/>
</dbReference>
<proteinExistence type="predicted"/>
<feature type="region of interest" description="Disordered" evidence="1">
    <location>
        <begin position="48"/>
        <end position="69"/>
    </location>
</feature>
<keyword evidence="2" id="KW-0472">Membrane</keyword>
<feature type="non-terminal residue" evidence="3">
    <location>
        <position position="1"/>
    </location>
</feature>
<dbReference type="AlphaFoldDB" id="A0A8H6IX54"/>
<evidence type="ECO:0000313" key="4">
    <source>
        <dbReference type="Proteomes" id="UP000639643"/>
    </source>
</evidence>
<keyword evidence="4" id="KW-1185">Reference proteome</keyword>
<evidence type="ECO:0000313" key="3">
    <source>
        <dbReference type="EMBL" id="KAF6802509.1"/>
    </source>
</evidence>
<dbReference type="Proteomes" id="UP000639643">
    <property type="component" value="Unassembled WGS sequence"/>
</dbReference>
<accession>A0A8H6IX54</accession>
<dbReference type="PANTHER" id="PTHR37048">
    <property type="entry name" value="QUESTIONABLE PROTEIN"/>
    <property type="match status" value="1"/>
</dbReference>
<sequence>GGDDEESDLDVKPPVFERAKADGNFVGRLARRSIDLTADKKEHYNDIQPDDWPALVHNGQDPSTKKRPSDSALVVVDLTGHNAPAIFVRNQNASLTDARAETTRPRAFFRLSHLPSEDDMSPSDQRARAGPQRVSTLAGVIRWLKANEDITEGLRPDIEDGVYNHPVVIISGDVRGDRLVVFMVTSLAGRTLDKACADRMYAASKARYLPIFPSPASNGIQLHLTKDSRPLSKDSYVNTENVFQVAPDALRPYSTRAFRRAEPRLEEESFQIMMNIAQLQPGFVAFMDKFKAGGVSIPAKLKSGGVSVPAKVPGVRPEETLAPLEDVVVTTITAPIDVPTPDAPTPDDEESHAPAPTEPPTPRPKDSPDDGVGVGPGQDEDKGVEGIEEVAVGDIHAHEILFVLAAFFVILGCVVGLCFRRNLEPSG</sequence>
<protein>
    <submittedName>
        <fullName evidence="3">Uncharacterized protein</fullName>
    </submittedName>
</protein>
<dbReference type="PANTHER" id="PTHR37048:SF2">
    <property type="entry name" value="QUESTIONABLE PROTEIN"/>
    <property type="match status" value="1"/>
</dbReference>
<keyword evidence="2" id="KW-0812">Transmembrane</keyword>
<organism evidence="3 4">
    <name type="scientific">Colletotrichum musicola</name>
    <dbReference type="NCBI Taxonomy" id="2175873"/>
    <lineage>
        <taxon>Eukaryota</taxon>
        <taxon>Fungi</taxon>
        <taxon>Dikarya</taxon>
        <taxon>Ascomycota</taxon>
        <taxon>Pezizomycotina</taxon>
        <taxon>Sordariomycetes</taxon>
        <taxon>Hypocreomycetidae</taxon>
        <taxon>Glomerellales</taxon>
        <taxon>Glomerellaceae</taxon>
        <taxon>Colletotrichum</taxon>
        <taxon>Colletotrichum orchidearum species complex</taxon>
    </lineage>
</organism>
<feature type="region of interest" description="Disordered" evidence="1">
    <location>
        <begin position="335"/>
        <end position="382"/>
    </location>
</feature>
<keyword evidence="2" id="KW-1133">Transmembrane helix</keyword>
<dbReference type="OrthoDB" id="4839435at2759"/>
<feature type="transmembrane region" description="Helical" evidence="2">
    <location>
        <begin position="400"/>
        <end position="419"/>
    </location>
</feature>
<comment type="caution">
    <text evidence="3">The sequence shown here is derived from an EMBL/GenBank/DDBJ whole genome shotgun (WGS) entry which is preliminary data.</text>
</comment>
<evidence type="ECO:0000256" key="2">
    <source>
        <dbReference type="SAM" id="Phobius"/>
    </source>
</evidence>